<evidence type="ECO:0000256" key="3">
    <source>
        <dbReference type="ARBA" id="ARBA00023002"/>
    </source>
</evidence>
<dbReference type="EMBL" id="BEZZ01001283">
    <property type="protein sequence ID" value="GCC17026.1"/>
    <property type="molecule type" value="Genomic_DNA"/>
</dbReference>
<gene>
    <name evidence="8" type="ORF">chiPu_0017425</name>
</gene>
<dbReference type="FunFam" id="1.10.150.120:FF:000001">
    <property type="entry name" value="Aldehyde oxidase 1"/>
    <property type="match status" value="1"/>
</dbReference>
<keyword evidence="9" id="KW-1185">Reference proteome</keyword>
<evidence type="ECO:0000313" key="8">
    <source>
        <dbReference type="EMBL" id="GCC17026.1"/>
    </source>
</evidence>
<dbReference type="GO" id="GO:0016491">
    <property type="term" value="F:oxidoreductase activity"/>
    <property type="evidence" value="ECO:0007669"/>
    <property type="project" value="UniProtKB-KW"/>
</dbReference>
<reference evidence="8 9" key="1">
    <citation type="journal article" date="2018" name="Nat. Ecol. Evol.">
        <title>Shark genomes provide insights into elasmobranch evolution and the origin of vertebrates.</title>
        <authorList>
            <person name="Hara Y"/>
            <person name="Yamaguchi K"/>
            <person name="Onimaru K"/>
            <person name="Kadota M"/>
            <person name="Koyanagi M"/>
            <person name="Keeley SD"/>
            <person name="Tatsumi K"/>
            <person name="Tanaka K"/>
            <person name="Motone F"/>
            <person name="Kageyama Y"/>
            <person name="Nozu R"/>
            <person name="Adachi N"/>
            <person name="Nishimura O"/>
            <person name="Nakagawa R"/>
            <person name="Tanegashima C"/>
            <person name="Kiyatake I"/>
            <person name="Matsumoto R"/>
            <person name="Murakumo K"/>
            <person name="Nishida K"/>
            <person name="Terakita A"/>
            <person name="Kuratani S"/>
            <person name="Sato K"/>
            <person name="Hyodo S Kuraku.S."/>
        </authorList>
    </citation>
    <scope>NUCLEOTIDE SEQUENCE [LARGE SCALE GENOMIC DNA]</scope>
</reference>
<dbReference type="PANTHER" id="PTHR45444:SF3">
    <property type="entry name" value="XANTHINE DEHYDROGENASE"/>
    <property type="match status" value="1"/>
</dbReference>
<dbReference type="InterPro" id="IPR006058">
    <property type="entry name" value="2Fe2S_fd_BS"/>
</dbReference>
<evidence type="ECO:0000256" key="2">
    <source>
        <dbReference type="ARBA" id="ARBA00022723"/>
    </source>
</evidence>
<dbReference type="InterPro" id="IPR002888">
    <property type="entry name" value="2Fe-2S-bd"/>
</dbReference>
<dbReference type="GO" id="GO:0005506">
    <property type="term" value="F:iron ion binding"/>
    <property type="evidence" value="ECO:0007669"/>
    <property type="project" value="InterPro"/>
</dbReference>
<evidence type="ECO:0000256" key="5">
    <source>
        <dbReference type="ARBA" id="ARBA00023014"/>
    </source>
</evidence>
<name>A0A401RG03_CHIPU</name>
<dbReference type="AlphaFoldDB" id="A0A401RG03"/>
<evidence type="ECO:0000313" key="9">
    <source>
        <dbReference type="Proteomes" id="UP000287033"/>
    </source>
</evidence>
<keyword evidence="5" id="KW-0411">Iron-sulfur</keyword>
<evidence type="ECO:0000256" key="4">
    <source>
        <dbReference type="ARBA" id="ARBA00023004"/>
    </source>
</evidence>
<organism evidence="8 9">
    <name type="scientific">Chiloscyllium punctatum</name>
    <name type="common">Brownbanded bambooshark</name>
    <name type="synonym">Hemiscyllium punctatum</name>
    <dbReference type="NCBI Taxonomy" id="137246"/>
    <lineage>
        <taxon>Eukaryota</taxon>
        <taxon>Metazoa</taxon>
        <taxon>Chordata</taxon>
        <taxon>Craniata</taxon>
        <taxon>Vertebrata</taxon>
        <taxon>Chondrichthyes</taxon>
        <taxon>Elasmobranchii</taxon>
        <taxon>Galeomorphii</taxon>
        <taxon>Galeoidea</taxon>
        <taxon>Orectolobiformes</taxon>
        <taxon>Hemiscylliidae</taxon>
        <taxon>Chiloscyllium</taxon>
    </lineage>
</organism>
<dbReference type="InterPro" id="IPR036010">
    <property type="entry name" value="2Fe-2S_ferredoxin-like_sf"/>
</dbReference>
<feature type="domain" description="2Fe-2S ferredoxin-type" evidence="6">
    <location>
        <begin position="43"/>
        <end position="83"/>
    </location>
</feature>
<evidence type="ECO:0000259" key="6">
    <source>
        <dbReference type="Pfam" id="PF00111"/>
    </source>
</evidence>
<protein>
    <recommendedName>
        <fullName evidence="10">2Fe-2S ferredoxin-type domain-containing protein</fullName>
    </recommendedName>
</protein>
<dbReference type="Gene3D" id="3.10.20.30">
    <property type="match status" value="1"/>
</dbReference>
<dbReference type="STRING" id="137246.A0A401RG03"/>
<evidence type="ECO:0008006" key="10">
    <source>
        <dbReference type="Google" id="ProtNLM"/>
    </source>
</evidence>
<keyword evidence="1" id="KW-0001">2Fe-2S</keyword>
<dbReference type="Pfam" id="PF01799">
    <property type="entry name" value="Fer2_2"/>
    <property type="match status" value="1"/>
</dbReference>
<dbReference type="InterPro" id="IPR016208">
    <property type="entry name" value="Ald_Oxase/xanthine_DH-like"/>
</dbReference>
<evidence type="ECO:0000259" key="7">
    <source>
        <dbReference type="Pfam" id="PF01799"/>
    </source>
</evidence>
<accession>A0A401RG03</accession>
<dbReference type="PROSITE" id="PS00197">
    <property type="entry name" value="2FE2S_FER_1"/>
    <property type="match status" value="1"/>
</dbReference>
<dbReference type="GO" id="GO:0051537">
    <property type="term" value="F:2 iron, 2 sulfur cluster binding"/>
    <property type="evidence" value="ECO:0007669"/>
    <property type="project" value="UniProtKB-KW"/>
</dbReference>
<dbReference type="FunFam" id="3.10.20.30:FF:000015">
    <property type="entry name" value="Aldehyde oxidase 1"/>
    <property type="match status" value="1"/>
</dbReference>
<dbReference type="InterPro" id="IPR036884">
    <property type="entry name" value="2Fe-2S-bd_dom_sf"/>
</dbReference>
<keyword evidence="2" id="KW-0479">Metal-binding</keyword>
<dbReference type="SUPFAM" id="SSF54292">
    <property type="entry name" value="2Fe-2S ferredoxin-like"/>
    <property type="match status" value="1"/>
</dbReference>
<evidence type="ECO:0000256" key="1">
    <source>
        <dbReference type="ARBA" id="ARBA00022714"/>
    </source>
</evidence>
<dbReference type="Proteomes" id="UP000287033">
    <property type="component" value="Unassembled WGS sequence"/>
</dbReference>
<dbReference type="InterPro" id="IPR001041">
    <property type="entry name" value="2Fe-2S_ferredoxin-type"/>
</dbReference>
<keyword evidence="4" id="KW-0408">Iron</keyword>
<dbReference type="Pfam" id="PF00111">
    <property type="entry name" value="Fer2"/>
    <property type="match status" value="1"/>
</dbReference>
<keyword evidence="3" id="KW-0560">Oxidoreductase</keyword>
<comment type="caution">
    <text evidence="8">The sequence shown here is derived from an EMBL/GenBank/DDBJ whole genome shotgun (WGS) entry which is preliminary data.</text>
</comment>
<dbReference type="OMA" id="NGCCKGQ"/>
<dbReference type="InterPro" id="IPR012675">
    <property type="entry name" value="Beta-grasp_dom_sf"/>
</dbReference>
<sequence>MVNDIIKDPLGDSDYNCRVYLGNGAHPLKAPLLLEWVTVPVGLTGTKLGCGEGGCGSCTVMVSKYSPLEKKILHIAINACLAPLCSLHHAAVTTVEGIGSTATQIHPVQERIAKSHGSQCGFCTPGIVMSVYTLLRNKPEPTMEEIEDTLQGNLCRCTGYRAILEGLSTFAKPLNCCGQSGKENGCCKGQFGANHLGPSNCCGQNGTENGCCKGQFGVNPPGMSPRLFEPSEFKPLDPTQEPIFPPELLVGTNVTFLR</sequence>
<dbReference type="OrthoDB" id="8300278at2759"/>
<dbReference type="SUPFAM" id="SSF47741">
    <property type="entry name" value="CO dehydrogenase ISP C-domain like"/>
    <property type="match status" value="1"/>
</dbReference>
<feature type="domain" description="[2Fe-2S]-binding" evidence="7">
    <location>
        <begin position="94"/>
        <end position="166"/>
    </location>
</feature>
<dbReference type="Gene3D" id="1.10.150.120">
    <property type="entry name" value="[2Fe-2S]-binding domain"/>
    <property type="match status" value="1"/>
</dbReference>
<proteinExistence type="predicted"/>
<dbReference type="PANTHER" id="PTHR45444">
    <property type="entry name" value="XANTHINE DEHYDROGENASE"/>
    <property type="match status" value="1"/>
</dbReference>